<dbReference type="GO" id="GO:0006355">
    <property type="term" value="P:regulation of DNA-templated transcription"/>
    <property type="evidence" value="ECO:0007669"/>
    <property type="project" value="InterPro"/>
</dbReference>
<evidence type="ECO:0000256" key="4">
    <source>
        <dbReference type="ARBA" id="ARBA00023242"/>
    </source>
</evidence>
<dbReference type="Proteomes" id="UP001141552">
    <property type="component" value="Unassembled WGS sequence"/>
</dbReference>
<evidence type="ECO:0000313" key="7">
    <source>
        <dbReference type="Proteomes" id="UP001141552"/>
    </source>
</evidence>
<evidence type="ECO:0000256" key="2">
    <source>
        <dbReference type="ARBA" id="ARBA00023125"/>
    </source>
</evidence>
<dbReference type="Pfam" id="PF02365">
    <property type="entry name" value="NAM"/>
    <property type="match status" value="1"/>
</dbReference>
<evidence type="ECO:0000259" key="5">
    <source>
        <dbReference type="PROSITE" id="PS51005"/>
    </source>
</evidence>
<evidence type="ECO:0000256" key="3">
    <source>
        <dbReference type="ARBA" id="ARBA00023163"/>
    </source>
</evidence>
<sequence length="313" mass="35838">GSTIVCIPCCTFTKKEACTLSSHHNQHRVIANITIYTLMEFMLPGFRFHPTEDELLDFYLKETILSRKICFDVIGFLNIYCYEPWDLPGLAKIGEREWYFFVPRESKNGTRGRPNRTTETGYWKATGTDRPIRCSKDPRRLLGHRKTLVFYQGKAGRGCKTDWVMNEYRLPGTSSLANKFFICSIRESNLLMGNYYVKQEDIVLCKVYRKATSLKLLEQRAEVARMCQVAAEDTISSNERLPLQEIGDQEEQKVGAQEELLDSIFGSSGLGGVVGSTKEKLSELQVPKFSMEWTMDSLWALLMSPMIEIPTDF</sequence>
<dbReference type="InterPro" id="IPR036093">
    <property type="entry name" value="NAC_dom_sf"/>
</dbReference>
<proteinExistence type="predicted"/>
<dbReference type="AlphaFoldDB" id="A0A9Q0G983"/>
<dbReference type="SUPFAM" id="SSF101941">
    <property type="entry name" value="NAC domain"/>
    <property type="match status" value="1"/>
</dbReference>
<keyword evidence="2" id="KW-0238">DNA-binding</keyword>
<name>A0A9Q0G983_9ROSI</name>
<keyword evidence="4" id="KW-0539">Nucleus</keyword>
<evidence type="ECO:0000313" key="6">
    <source>
        <dbReference type="EMBL" id="KAJ4845785.1"/>
    </source>
</evidence>
<evidence type="ECO:0000256" key="1">
    <source>
        <dbReference type="ARBA" id="ARBA00023015"/>
    </source>
</evidence>
<dbReference type="InterPro" id="IPR003441">
    <property type="entry name" value="NAC-dom"/>
</dbReference>
<dbReference type="PANTHER" id="PTHR31744">
    <property type="entry name" value="PROTEIN CUP-SHAPED COTYLEDON 2-RELATED"/>
    <property type="match status" value="1"/>
</dbReference>
<protein>
    <recommendedName>
        <fullName evidence="5">NAC domain-containing protein</fullName>
    </recommendedName>
</protein>
<keyword evidence="1" id="KW-0805">Transcription regulation</keyword>
<feature type="non-terminal residue" evidence="6">
    <location>
        <position position="1"/>
    </location>
</feature>
<dbReference type="GO" id="GO:0003677">
    <property type="term" value="F:DNA binding"/>
    <property type="evidence" value="ECO:0007669"/>
    <property type="project" value="UniProtKB-KW"/>
</dbReference>
<organism evidence="6 7">
    <name type="scientific">Turnera subulata</name>
    <dbReference type="NCBI Taxonomy" id="218843"/>
    <lineage>
        <taxon>Eukaryota</taxon>
        <taxon>Viridiplantae</taxon>
        <taxon>Streptophyta</taxon>
        <taxon>Embryophyta</taxon>
        <taxon>Tracheophyta</taxon>
        <taxon>Spermatophyta</taxon>
        <taxon>Magnoliopsida</taxon>
        <taxon>eudicotyledons</taxon>
        <taxon>Gunneridae</taxon>
        <taxon>Pentapetalae</taxon>
        <taxon>rosids</taxon>
        <taxon>fabids</taxon>
        <taxon>Malpighiales</taxon>
        <taxon>Passifloraceae</taxon>
        <taxon>Turnera</taxon>
    </lineage>
</organism>
<keyword evidence="3" id="KW-0804">Transcription</keyword>
<gene>
    <name evidence="6" type="ORF">Tsubulata_041450</name>
</gene>
<dbReference type="OrthoDB" id="1880352at2759"/>
<dbReference type="PANTHER" id="PTHR31744:SF79">
    <property type="entry name" value="NAC DOMAIN-CONTAINING PROTEIN"/>
    <property type="match status" value="1"/>
</dbReference>
<dbReference type="Gene3D" id="2.170.150.80">
    <property type="entry name" value="NAC domain"/>
    <property type="match status" value="1"/>
</dbReference>
<dbReference type="EMBL" id="JAKUCV010001568">
    <property type="protein sequence ID" value="KAJ4845785.1"/>
    <property type="molecule type" value="Genomic_DNA"/>
</dbReference>
<reference evidence="6" key="1">
    <citation type="submission" date="2022-02" db="EMBL/GenBank/DDBJ databases">
        <authorList>
            <person name="Henning P.M."/>
            <person name="McCubbin A.G."/>
            <person name="Shore J.S."/>
        </authorList>
    </citation>
    <scope>NUCLEOTIDE SEQUENCE</scope>
    <source>
        <strain evidence="6">F60SS</strain>
        <tissue evidence="6">Leaves</tissue>
    </source>
</reference>
<feature type="domain" description="NAC" evidence="5">
    <location>
        <begin position="42"/>
        <end position="210"/>
    </location>
</feature>
<comment type="caution">
    <text evidence="6">The sequence shown here is derived from an EMBL/GenBank/DDBJ whole genome shotgun (WGS) entry which is preliminary data.</text>
</comment>
<keyword evidence="7" id="KW-1185">Reference proteome</keyword>
<accession>A0A9Q0G983</accession>
<reference evidence="6" key="2">
    <citation type="journal article" date="2023" name="Plants (Basel)">
        <title>Annotation of the Turnera subulata (Passifloraceae) Draft Genome Reveals the S-Locus Evolved after the Divergence of Turneroideae from Passifloroideae in a Stepwise Manner.</title>
        <authorList>
            <person name="Henning P.M."/>
            <person name="Roalson E.H."/>
            <person name="Mir W."/>
            <person name="McCubbin A.G."/>
            <person name="Shore J.S."/>
        </authorList>
    </citation>
    <scope>NUCLEOTIDE SEQUENCE</scope>
    <source>
        <strain evidence="6">F60SS</strain>
    </source>
</reference>
<dbReference type="PROSITE" id="PS51005">
    <property type="entry name" value="NAC"/>
    <property type="match status" value="1"/>
</dbReference>